<feature type="signal peptide" evidence="2">
    <location>
        <begin position="1"/>
        <end position="23"/>
    </location>
</feature>
<dbReference type="InterPro" id="IPR000871">
    <property type="entry name" value="Beta-lactam_class-A"/>
</dbReference>
<dbReference type="GeneID" id="86821128"/>
<dbReference type="eggNOG" id="COG2367">
    <property type="taxonomic scope" value="Bacteria"/>
</dbReference>
<accession>C0CNH6</accession>
<protein>
    <recommendedName>
        <fullName evidence="3">Beta-lactamase class A catalytic domain-containing protein</fullName>
    </recommendedName>
</protein>
<dbReference type="PANTHER" id="PTHR35333:SF3">
    <property type="entry name" value="BETA-LACTAMASE-TYPE TRANSPEPTIDASE FOLD CONTAINING PROTEIN"/>
    <property type="match status" value="1"/>
</dbReference>
<feature type="region of interest" description="Disordered" evidence="1">
    <location>
        <begin position="80"/>
        <end position="112"/>
    </location>
</feature>
<dbReference type="InterPro" id="IPR045155">
    <property type="entry name" value="Beta-lactam_cat"/>
</dbReference>
<proteinExistence type="predicted"/>
<evidence type="ECO:0000256" key="1">
    <source>
        <dbReference type="SAM" id="MobiDB-lite"/>
    </source>
</evidence>
<gene>
    <name evidence="4" type="ORF">RUMHYD_02415</name>
</gene>
<reference evidence="4 5" key="1">
    <citation type="submission" date="2009-01" db="EMBL/GenBank/DDBJ databases">
        <authorList>
            <person name="Fulton L."/>
            <person name="Clifton S."/>
            <person name="Fulton B."/>
            <person name="Xu J."/>
            <person name="Minx P."/>
            <person name="Pepin K.H."/>
            <person name="Johnson M."/>
            <person name="Bhonagiri V."/>
            <person name="Nash W.E."/>
            <person name="Mardis E.R."/>
            <person name="Wilson R.K."/>
        </authorList>
    </citation>
    <scope>NUCLEOTIDE SEQUENCE [LARGE SCALE GENOMIC DNA]</scope>
    <source>
        <strain evidence="5">DSM 10507 / JCM 14656 / S5a33</strain>
    </source>
</reference>
<dbReference type="AlphaFoldDB" id="C0CNH6"/>
<sequence length="364" mass="40642">MYKGWLKIGLLAAGLCLTTEVQAAGFLSKTEQAVQMLSDSLTGEKNRQSPLYEVLGEGRYRIGRQTYELDQNGKLLEIKEYSEKEKSEDKDGAKKGTEENESGRTVVRKKRQLKTQKETTGLGVLKTVLEGSIFSYSGKWEIYVKDLKNDTELEIGDSPASSASLIKTFVMAAVYDQIEAGNLKESRELNHLLELMITVSDNEAYNELMRRLGGGDFITGCQRVNQYLEREGYENTEVHHTLHPSSSASLGDGGSNLTSVKDCGKLLERIYYGDCVSETASVKMLKWLCRQQTDWKIPAGIPKGIQIANKTGETDTCQHDIAIVYAPSTTYLLCVMSCELLSENEGISRIQQLSAQVYEYFLED</sequence>
<dbReference type="GO" id="GO:0008800">
    <property type="term" value="F:beta-lactamase activity"/>
    <property type="evidence" value="ECO:0007669"/>
    <property type="project" value="InterPro"/>
</dbReference>
<evidence type="ECO:0000256" key="2">
    <source>
        <dbReference type="SAM" id="SignalP"/>
    </source>
</evidence>
<dbReference type="RefSeq" id="WP_005949741.1">
    <property type="nucleotide sequence ID" value="NZ_CP136423.1"/>
</dbReference>
<keyword evidence="2" id="KW-0732">Signal</keyword>
<keyword evidence="5" id="KW-1185">Reference proteome</keyword>
<comment type="caution">
    <text evidence="4">The sequence shown here is derived from an EMBL/GenBank/DDBJ whole genome shotgun (WGS) entry which is preliminary data.</text>
</comment>
<feature type="compositionally biased region" description="Basic and acidic residues" evidence="1">
    <location>
        <begin position="80"/>
        <end position="102"/>
    </location>
</feature>
<feature type="domain" description="Beta-lactamase class A catalytic" evidence="3">
    <location>
        <begin position="141"/>
        <end position="186"/>
    </location>
</feature>
<feature type="domain" description="Beta-lactamase class A catalytic" evidence="3">
    <location>
        <begin position="188"/>
        <end position="336"/>
    </location>
</feature>
<dbReference type="Pfam" id="PF13354">
    <property type="entry name" value="Beta-lactamase2"/>
    <property type="match status" value="2"/>
</dbReference>
<dbReference type="PANTHER" id="PTHR35333">
    <property type="entry name" value="BETA-LACTAMASE"/>
    <property type="match status" value="1"/>
</dbReference>
<dbReference type="EMBL" id="ACBZ01000127">
    <property type="protein sequence ID" value="EEG48698.1"/>
    <property type="molecule type" value="Genomic_DNA"/>
</dbReference>
<dbReference type="Proteomes" id="UP000003100">
    <property type="component" value="Unassembled WGS sequence"/>
</dbReference>
<dbReference type="PATRIC" id="fig|476272.21.peg.1849"/>
<dbReference type="GO" id="GO:0030655">
    <property type="term" value="P:beta-lactam antibiotic catabolic process"/>
    <property type="evidence" value="ECO:0007669"/>
    <property type="project" value="InterPro"/>
</dbReference>
<evidence type="ECO:0000313" key="4">
    <source>
        <dbReference type="EMBL" id="EEG48698.1"/>
    </source>
</evidence>
<evidence type="ECO:0000259" key="3">
    <source>
        <dbReference type="Pfam" id="PF13354"/>
    </source>
</evidence>
<dbReference type="SUPFAM" id="SSF56601">
    <property type="entry name" value="beta-lactamase/transpeptidase-like"/>
    <property type="match status" value="1"/>
</dbReference>
<organism evidence="4 5">
    <name type="scientific">Blautia hydrogenotrophica (strain DSM 10507 / JCM 14656 / S5a33)</name>
    <name type="common">Ruminococcus hydrogenotrophicus</name>
    <dbReference type="NCBI Taxonomy" id="476272"/>
    <lineage>
        <taxon>Bacteria</taxon>
        <taxon>Bacillati</taxon>
        <taxon>Bacillota</taxon>
        <taxon>Clostridia</taxon>
        <taxon>Lachnospirales</taxon>
        <taxon>Lachnospiraceae</taxon>
        <taxon>Blautia</taxon>
    </lineage>
</organism>
<dbReference type="GO" id="GO:0046677">
    <property type="term" value="P:response to antibiotic"/>
    <property type="evidence" value="ECO:0007669"/>
    <property type="project" value="InterPro"/>
</dbReference>
<dbReference type="HOGENOM" id="CLU_031960_2_0_9"/>
<evidence type="ECO:0000313" key="5">
    <source>
        <dbReference type="Proteomes" id="UP000003100"/>
    </source>
</evidence>
<dbReference type="InterPro" id="IPR012338">
    <property type="entry name" value="Beta-lactam/transpept-like"/>
</dbReference>
<dbReference type="Gene3D" id="3.40.710.10">
    <property type="entry name" value="DD-peptidase/beta-lactamase superfamily"/>
    <property type="match status" value="1"/>
</dbReference>
<name>C0CNH6_BLAHS</name>
<reference evidence="4 5" key="2">
    <citation type="submission" date="2009-02" db="EMBL/GenBank/DDBJ databases">
        <title>Draft genome sequence of Blautia hydrogenotrophica DSM 10507 (Ruminococcus hydrogenotrophicus DSM 10507).</title>
        <authorList>
            <person name="Sudarsanam P."/>
            <person name="Ley R."/>
            <person name="Guruge J."/>
            <person name="Turnbaugh P.J."/>
            <person name="Mahowald M."/>
            <person name="Liep D."/>
            <person name="Gordon J."/>
        </authorList>
    </citation>
    <scope>NUCLEOTIDE SEQUENCE [LARGE SCALE GENOMIC DNA]</scope>
    <source>
        <strain evidence="5">DSM 10507 / JCM 14656 / S5a33</strain>
    </source>
</reference>
<feature type="chain" id="PRO_5002896885" description="Beta-lactamase class A catalytic domain-containing protein" evidence="2">
    <location>
        <begin position="24"/>
        <end position="364"/>
    </location>
</feature>